<evidence type="ECO:0000313" key="2">
    <source>
        <dbReference type="Proteomes" id="UP001213979"/>
    </source>
</evidence>
<proteinExistence type="predicted"/>
<keyword evidence="2" id="KW-1185">Reference proteome</keyword>
<reference evidence="1 2" key="1">
    <citation type="submission" date="2023-01" db="EMBL/GenBank/DDBJ databases">
        <title>Genome-based reclassification of Anoxybacillus geothermalis as a later heterotypic synonym of Anoxybacillus rupiensis.</title>
        <authorList>
            <person name="Inan Bektas K."/>
            <person name="Canakci S."/>
            <person name="Belduz A.A."/>
            <person name="Guler H.H."/>
        </authorList>
    </citation>
    <scope>NUCLEOTIDE SEQUENCE [LARGE SCALE GENOMIC DNA]</scope>
    <source>
        <strain evidence="1 2">DSM 17127</strain>
    </source>
</reference>
<dbReference type="EMBL" id="JAQOTG010000015">
    <property type="protein sequence ID" value="MDE8564914.1"/>
    <property type="molecule type" value="Genomic_DNA"/>
</dbReference>
<dbReference type="Proteomes" id="UP001213979">
    <property type="component" value="Unassembled WGS sequence"/>
</dbReference>
<name>A0ABT5W6F0_9BACL</name>
<evidence type="ECO:0000313" key="1">
    <source>
        <dbReference type="EMBL" id="MDE8564914.1"/>
    </source>
</evidence>
<sequence>MQSKISIFSMVEGKLPTSCQASAFRPVHHSVTRHLTVCGGKGQISVTVLYYVG</sequence>
<gene>
    <name evidence="1" type="ORF">PNH38_13705</name>
</gene>
<organism evidence="1 2">
    <name type="scientific">Anoxybacteroides rupiense</name>
    <dbReference type="NCBI Taxonomy" id="311460"/>
    <lineage>
        <taxon>Bacteria</taxon>
        <taxon>Bacillati</taxon>
        <taxon>Bacillota</taxon>
        <taxon>Bacilli</taxon>
        <taxon>Bacillales</taxon>
        <taxon>Anoxybacillaceae</taxon>
        <taxon>Anoxybacteroides</taxon>
    </lineage>
</organism>
<accession>A0ABT5W6F0</accession>
<protein>
    <submittedName>
        <fullName evidence="1">Uncharacterized protein</fullName>
    </submittedName>
</protein>
<comment type="caution">
    <text evidence="1">The sequence shown here is derived from an EMBL/GenBank/DDBJ whole genome shotgun (WGS) entry which is preliminary data.</text>
</comment>